<accession>A0A2H3JMQ5</accession>
<dbReference type="AlphaFoldDB" id="A0A2H3JMQ5"/>
<name>A0A2H3JMQ5_WOLCO</name>
<feature type="compositionally biased region" description="Polar residues" evidence="1">
    <location>
        <begin position="209"/>
        <end position="223"/>
    </location>
</feature>
<dbReference type="OMA" id="HKRIRIF"/>
<evidence type="ECO:0000256" key="2">
    <source>
        <dbReference type="SAM" id="Phobius"/>
    </source>
</evidence>
<feature type="region of interest" description="Disordered" evidence="1">
    <location>
        <begin position="98"/>
        <end position="134"/>
    </location>
</feature>
<keyword evidence="4" id="KW-1185">Reference proteome</keyword>
<feature type="compositionally biased region" description="Basic and acidic residues" evidence="1">
    <location>
        <begin position="280"/>
        <end position="290"/>
    </location>
</feature>
<feature type="compositionally biased region" description="Basic and acidic residues" evidence="1">
    <location>
        <begin position="317"/>
        <end position="326"/>
    </location>
</feature>
<keyword evidence="2" id="KW-0812">Transmembrane</keyword>
<sequence length="942" mass="102827">MRSVALRDMADDTADILGGPLTLPHQKSSRSWTFRRLWTLLLLYLILVALISAAIVRVRRIIDRWRWKLRMQVQGSAGTLNSDERAFNVLAAAAGGRADREETKRNSTVIDDSDDEAERARTVPSNRAPQSRDTTGYCVPPAYNNASIQLAGVVHTSTSGSYPIQQGYEQYQLNCAPALLNGSPAHHYSYEPTPGRFGQRIPPPDVYQAQESNRDQATCSSGGSRDYEYLNAQHGPHVPNHRTSYPSRSILRHTQDPAAGTSEQGRSVNGHGADDDDMDVHEPKVVETTKRGLKRSVYHDSHNPASDRADGRHKRIRIFEHPEAKRSKATSARRGRKRDRAEAGLTDDNDESDVDEGASNGKSHRLRKRRVTSQGNLESPSRGQKRDREASEESKSDRPKKRSKQSVDAQLVLIDPSCEGRHIGEEWEENGINFKVGPNRHRLRLVLLKKTFLKYVMPDDSQHPDRYATIDMYFEKWLEEEEFRIAQEQGMVVSPLGSVAQLDTSLEHCDPHAGGKSLLWRKRKRTSTALESSGPKSSMSEHSTTSRTGPRVNPFLRPPSRRPISVFQAMRAKPSSLHLPLPSSNLPTWEKEEREAASYARLREWAARNGLNGQSSPPTPAPALVARTQTVATPEASQVPSIPSSSDRPAEKPAQQPSGQPAAHPSSGFPSMPAASPLTDAPKSPKAPAPAAMPLPVSEAPKSMPLFISPAPPAPAPSASSPAPAPSASSPAPFSPAPTLAPAPTPAATEMLIDSPNNTFVTPPASDWSSGQPSHHPFIPQGMQQSAQITSTMLPSAPAHSSLLRFGSDPAAVAPKAPMFSSGQHGRPKRPPKRRATAYLVRSDQSGRRPPAAQQSAAGTPFEFTFQFGLQPGMSMLQTVAQKFSWFKLRPIVPAQLIPARTHALDLFGDGNLYIADSPATFLAATACSHIRHWIFLAGDAA</sequence>
<organism evidence="3 4">
    <name type="scientific">Wolfiporia cocos (strain MD-104)</name>
    <name type="common">Brown rot fungus</name>
    <dbReference type="NCBI Taxonomy" id="742152"/>
    <lineage>
        <taxon>Eukaryota</taxon>
        <taxon>Fungi</taxon>
        <taxon>Dikarya</taxon>
        <taxon>Basidiomycota</taxon>
        <taxon>Agaricomycotina</taxon>
        <taxon>Agaricomycetes</taxon>
        <taxon>Polyporales</taxon>
        <taxon>Phaeolaceae</taxon>
        <taxon>Wolfiporia</taxon>
    </lineage>
</organism>
<dbReference type="EMBL" id="KB468053">
    <property type="protein sequence ID" value="PCH40089.1"/>
    <property type="molecule type" value="Genomic_DNA"/>
</dbReference>
<feature type="transmembrane region" description="Helical" evidence="2">
    <location>
        <begin position="37"/>
        <end position="56"/>
    </location>
</feature>
<feature type="compositionally biased region" description="Low complexity" evidence="1">
    <location>
        <begin position="717"/>
        <end position="732"/>
    </location>
</feature>
<feature type="compositionally biased region" description="Basic and acidic residues" evidence="1">
    <location>
        <begin position="384"/>
        <end position="397"/>
    </location>
</feature>
<feature type="compositionally biased region" description="Polar residues" evidence="1">
    <location>
        <begin position="527"/>
        <end position="548"/>
    </location>
</feature>
<feature type="compositionally biased region" description="Polar residues" evidence="1">
    <location>
        <begin position="372"/>
        <end position="382"/>
    </location>
</feature>
<dbReference type="OrthoDB" id="9451547at2759"/>
<evidence type="ECO:0000313" key="4">
    <source>
        <dbReference type="Proteomes" id="UP000218811"/>
    </source>
</evidence>
<feature type="compositionally biased region" description="Polar residues" evidence="1">
    <location>
        <begin position="123"/>
        <end position="134"/>
    </location>
</feature>
<protein>
    <submittedName>
        <fullName evidence="3">Uncharacterized protein</fullName>
    </submittedName>
</protein>
<evidence type="ECO:0000256" key="1">
    <source>
        <dbReference type="SAM" id="MobiDB-lite"/>
    </source>
</evidence>
<feature type="compositionally biased region" description="Basic residues" evidence="1">
    <location>
        <begin position="362"/>
        <end position="371"/>
    </location>
</feature>
<feature type="compositionally biased region" description="Polar residues" evidence="1">
    <location>
        <begin position="632"/>
        <end position="647"/>
    </location>
</feature>
<feature type="compositionally biased region" description="Polar residues" evidence="1">
    <location>
        <begin position="755"/>
        <end position="773"/>
    </location>
</feature>
<feature type="region of interest" description="Disordered" evidence="1">
    <location>
        <begin position="814"/>
        <end position="836"/>
    </location>
</feature>
<evidence type="ECO:0000313" key="3">
    <source>
        <dbReference type="EMBL" id="PCH40089.1"/>
    </source>
</evidence>
<reference evidence="3 4" key="1">
    <citation type="journal article" date="2012" name="Science">
        <title>The Paleozoic origin of enzymatic lignin decomposition reconstructed from 31 fungal genomes.</title>
        <authorList>
            <person name="Floudas D."/>
            <person name="Binder M."/>
            <person name="Riley R."/>
            <person name="Barry K."/>
            <person name="Blanchette R.A."/>
            <person name="Henrissat B."/>
            <person name="Martinez A.T."/>
            <person name="Otillar R."/>
            <person name="Spatafora J.W."/>
            <person name="Yadav J.S."/>
            <person name="Aerts A."/>
            <person name="Benoit I."/>
            <person name="Boyd A."/>
            <person name="Carlson A."/>
            <person name="Copeland A."/>
            <person name="Coutinho P.M."/>
            <person name="de Vries R.P."/>
            <person name="Ferreira P."/>
            <person name="Findley K."/>
            <person name="Foster B."/>
            <person name="Gaskell J."/>
            <person name="Glotzer D."/>
            <person name="Gorecki P."/>
            <person name="Heitman J."/>
            <person name="Hesse C."/>
            <person name="Hori C."/>
            <person name="Igarashi K."/>
            <person name="Jurgens J.A."/>
            <person name="Kallen N."/>
            <person name="Kersten P."/>
            <person name="Kohler A."/>
            <person name="Kuees U."/>
            <person name="Kumar T.K.A."/>
            <person name="Kuo A."/>
            <person name="LaButti K."/>
            <person name="Larrondo L.F."/>
            <person name="Lindquist E."/>
            <person name="Ling A."/>
            <person name="Lombard V."/>
            <person name="Lucas S."/>
            <person name="Lundell T."/>
            <person name="Martin R."/>
            <person name="McLaughlin D.J."/>
            <person name="Morgenstern I."/>
            <person name="Morin E."/>
            <person name="Murat C."/>
            <person name="Nagy L.G."/>
            <person name="Nolan M."/>
            <person name="Ohm R.A."/>
            <person name="Patyshakuliyeva A."/>
            <person name="Rokas A."/>
            <person name="Ruiz-Duenas F.J."/>
            <person name="Sabat G."/>
            <person name="Salamov A."/>
            <person name="Samejima M."/>
            <person name="Schmutz J."/>
            <person name="Slot J.C."/>
            <person name="St John F."/>
            <person name="Stenlid J."/>
            <person name="Sun H."/>
            <person name="Sun S."/>
            <person name="Syed K."/>
            <person name="Tsang A."/>
            <person name="Wiebenga A."/>
            <person name="Young D."/>
            <person name="Pisabarro A."/>
            <person name="Eastwood D.C."/>
            <person name="Martin F."/>
            <person name="Cullen D."/>
            <person name="Grigoriev I.V."/>
            <person name="Hibbett D.S."/>
        </authorList>
    </citation>
    <scope>NUCLEOTIDE SEQUENCE [LARGE SCALE GENOMIC DNA]</scope>
    <source>
        <strain evidence="3 4">MD-104</strain>
    </source>
</reference>
<keyword evidence="2" id="KW-1133">Transmembrane helix</keyword>
<feature type="region of interest" description="Disordered" evidence="1">
    <location>
        <begin position="209"/>
        <end position="411"/>
    </location>
</feature>
<feature type="compositionally biased region" description="Basic residues" evidence="1">
    <location>
        <begin position="826"/>
        <end position="836"/>
    </location>
</feature>
<keyword evidence="2" id="KW-0472">Membrane</keyword>
<feature type="compositionally biased region" description="Basic residues" evidence="1">
    <location>
        <begin position="327"/>
        <end position="338"/>
    </location>
</feature>
<feature type="compositionally biased region" description="Pro residues" evidence="1">
    <location>
        <begin position="733"/>
        <end position="745"/>
    </location>
</feature>
<feature type="region of interest" description="Disordered" evidence="1">
    <location>
        <begin position="632"/>
        <end position="779"/>
    </location>
</feature>
<feature type="compositionally biased region" description="Basic and acidic residues" evidence="1">
    <location>
        <begin position="297"/>
        <end position="310"/>
    </location>
</feature>
<feature type="compositionally biased region" description="Acidic residues" evidence="1">
    <location>
        <begin position="345"/>
        <end position="356"/>
    </location>
</feature>
<dbReference type="Proteomes" id="UP000218811">
    <property type="component" value="Unassembled WGS sequence"/>
</dbReference>
<gene>
    <name evidence="3" type="ORF">WOLCODRAFT_162084</name>
</gene>
<feature type="region of interest" description="Disordered" evidence="1">
    <location>
        <begin position="523"/>
        <end position="560"/>
    </location>
</feature>
<proteinExistence type="predicted"/>